<evidence type="ECO:0000313" key="3">
    <source>
        <dbReference type="EMBL" id="PYE27702.1"/>
    </source>
</evidence>
<proteinExistence type="predicted"/>
<dbReference type="InterPro" id="IPR005493">
    <property type="entry name" value="RraA/RraA-like"/>
</dbReference>
<gene>
    <name evidence="3" type="ORF">C7410_10133</name>
    <name evidence="2" type="ORF">FHX59_000423</name>
</gene>
<evidence type="ECO:0000313" key="4">
    <source>
        <dbReference type="Proteomes" id="UP000247772"/>
    </source>
</evidence>
<dbReference type="Proteomes" id="UP000533533">
    <property type="component" value="Unassembled WGS sequence"/>
</dbReference>
<keyword evidence="3" id="KW-0808">Transferase</keyword>
<dbReference type="EMBL" id="JACHVZ010000001">
    <property type="protein sequence ID" value="MBB2926017.1"/>
    <property type="molecule type" value="Genomic_DNA"/>
</dbReference>
<dbReference type="EMBL" id="QJSQ01000001">
    <property type="protein sequence ID" value="PYE27702.1"/>
    <property type="molecule type" value="Genomic_DNA"/>
</dbReference>
<evidence type="ECO:0000313" key="5">
    <source>
        <dbReference type="Proteomes" id="UP000533533"/>
    </source>
</evidence>
<dbReference type="AlphaFoldDB" id="A0A2U1AD84"/>
<comment type="cofactor">
    <cofactor evidence="1">
        <name>Mg(2+)</name>
        <dbReference type="ChEBI" id="CHEBI:18420"/>
    </cofactor>
</comment>
<evidence type="ECO:0000256" key="1">
    <source>
        <dbReference type="PIRSR" id="PIRSR605493-1"/>
    </source>
</evidence>
<dbReference type="GO" id="GO:0046872">
    <property type="term" value="F:metal ion binding"/>
    <property type="evidence" value="ECO:0007669"/>
    <property type="project" value="UniProtKB-KW"/>
</dbReference>
<dbReference type="Pfam" id="PF03737">
    <property type="entry name" value="RraA-like"/>
    <property type="match status" value="1"/>
</dbReference>
<keyword evidence="1" id="KW-0460">Magnesium</keyword>
<reference evidence="3 4" key="1">
    <citation type="submission" date="2018-06" db="EMBL/GenBank/DDBJ databases">
        <title>Genomic Encyclopedia of Type Strains, Phase IV (KMG-V): Genome sequencing to study the core and pangenomes of soil and plant-associated prokaryotes.</title>
        <authorList>
            <person name="Whitman W."/>
        </authorList>
    </citation>
    <scope>NUCLEOTIDE SEQUENCE [LARGE SCALE GENOMIC DNA]</scope>
    <source>
        <strain evidence="3 4">SRCL-318</strain>
        <strain evidence="2 5">SRMrh-85</strain>
    </source>
</reference>
<keyword evidence="1" id="KW-0479">Metal-binding</keyword>
<dbReference type="SUPFAM" id="SSF89562">
    <property type="entry name" value="RraA-like"/>
    <property type="match status" value="1"/>
</dbReference>
<accession>A0A2U1AD84</accession>
<feature type="binding site" evidence="1">
    <location>
        <position position="11"/>
    </location>
    <ligand>
        <name>Mg(2+)</name>
        <dbReference type="ChEBI" id="CHEBI:18420"/>
    </ligand>
</feature>
<dbReference type="GO" id="GO:0008168">
    <property type="term" value="F:methyltransferase activity"/>
    <property type="evidence" value="ECO:0007669"/>
    <property type="project" value="UniProtKB-KW"/>
</dbReference>
<name>A0A2U1AD84_9BURK</name>
<evidence type="ECO:0000313" key="2">
    <source>
        <dbReference type="EMBL" id="MBB2926017.1"/>
    </source>
</evidence>
<dbReference type="Proteomes" id="UP000247772">
    <property type="component" value="Unassembled WGS sequence"/>
</dbReference>
<dbReference type="InterPro" id="IPR036704">
    <property type="entry name" value="RraA/RraA-like_sf"/>
</dbReference>
<protein>
    <submittedName>
        <fullName evidence="3">Demethylmenaquinone methyltransferase</fullName>
    </submittedName>
</protein>
<feature type="binding site" evidence="1">
    <location>
        <position position="10"/>
    </location>
    <ligand>
        <name>substrate</name>
    </ligand>
</feature>
<keyword evidence="5" id="KW-1185">Reference proteome</keyword>
<comment type="caution">
    <text evidence="3">The sequence shown here is derived from an EMBL/GenBank/DDBJ whole genome shotgun (WGS) entry which is preliminary data.</text>
</comment>
<organism evidence="3 4">
    <name type="scientific">Paraburkholderia silvatlantica</name>
    <dbReference type="NCBI Taxonomy" id="321895"/>
    <lineage>
        <taxon>Bacteria</taxon>
        <taxon>Pseudomonadati</taxon>
        <taxon>Pseudomonadota</taxon>
        <taxon>Betaproteobacteria</taxon>
        <taxon>Burkholderiales</taxon>
        <taxon>Burkholderiaceae</taxon>
        <taxon>Paraburkholderia</taxon>
    </lineage>
</organism>
<sequence length="99" mass="10090">MPARHDGPVRDSATIAAPGIPVFRAGASAPLNLCKHHTVDLNVPIGCGGVAVLPGDIIVGDAAGFGLRWLEPGESQQAERRIRVSAFAAGRPSKSASGP</sequence>
<keyword evidence="3" id="KW-0489">Methyltransferase</keyword>
<dbReference type="GO" id="GO:0032259">
    <property type="term" value="P:methylation"/>
    <property type="evidence" value="ECO:0007669"/>
    <property type="project" value="UniProtKB-KW"/>
</dbReference>
<dbReference type="Gene3D" id="3.50.30.40">
    <property type="entry name" value="Ribonuclease E inhibitor RraA/RraA-like"/>
    <property type="match status" value="1"/>
</dbReference>